<reference evidence="1 2" key="1">
    <citation type="submission" date="2023-07" db="EMBL/GenBank/DDBJ databases">
        <title>Sequencing the genomes of 1000 actinobacteria strains.</title>
        <authorList>
            <person name="Klenk H.-P."/>
        </authorList>
    </citation>
    <scope>NUCLEOTIDE SEQUENCE [LARGE SCALE GENOMIC DNA]</scope>
    <source>
        <strain evidence="1 2">DSM 44508</strain>
    </source>
</reference>
<name>A0ABU2B8F2_9CORY</name>
<dbReference type="EMBL" id="JAVDYF010000001">
    <property type="protein sequence ID" value="MDR7354905.1"/>
    <property type="molecule type" value="Genomic_DNA"/>
</dbReference>
<organism evidence="1 2">
    <name type="scientific">Corynebacterium felinum</name>
    <dbReference type="NCBI Taxonomy" id="131318"/>
    <lineage>
        <taxon>Bacteria</taxon>
        <taxon>Bacillati</taxon>
        <taxon>Actinomycetota</taxon>
        <taxon>Actinomycetes</taxon>
        <taxon>Mycobacteriales</taxon>
        <taxon>Corynebacteriaceae</taxon>
        <taxon>Corynebacterium</taxon>
    </lineage>
</organism>
<dbReference type="Pfam" id="PF14078">
    <property type="entry name" value="DUF4259"/>
    <property type="match status" value="1"/>
</dbReference>
<dbReference type="InterPro" id="IPR025355">
    <property type="entry name" value="DUF4259"/>
</dbReference>
<dbReference type="Proteomes" id="UP001183619">
    <property type="component" value="Unassembled WGS sequence"/>
</dbReference>
<comment type="caution">
    <text evidence="1">The sequence shown here is derived from an EMBL/GenBank/DDBJ whole genome shotgun (WGS) entry which is preliminary data.</text>
</comment>
<dbReference type="RefSeq" id="WP_277103936.1">
    <property type="nucleotide sequence ID" value="NZ_BAAAJS010000027.1"/>
</dbReference>
<protein>
    <recommendedName>
        <fullName evidence="3">DUF4259 domain-containing protein</fullName>
    </recommendedName>
</protein>
<keyword evidence="2" id="KW-1185">Reference proteome</keyword>
<evidence type="ECO:0008006" key="3">
    <source>
        <dbReference type="Google" id="ProtNLM"/>
    </source>
</evidence>
<proteinExistence type="predicted"/>
<evidence type="ECO:0000313" key="2">
    <source>
        <dbReference type="Proteomes" id="UP001183619"/>
    </source>
</evidence>
<sequence>MSTWDREILSEEVNTEFLDDIADSDVEDIEEAIADAVVLGNSDTATDDEFYNGLAAATIVAIWAGAPYSAGEIIENYPFIRDMIGTGEEELREKASELLESADTELDLEVYIEALS</sequence>
<accession>A0ABU2B8F2</accession>
<gene>
    <name evidence="1" type="ORF">J2S37_001443</name>
</gene>
<evidence type="ECO:0000313" key="1">
    <source>
        <dbReference type="EMBL" id="MDR7354905.1"/>
    </source>
</evidence>